<name>A0A803VXT9_FICAL</name>
<reference evidence="1" key="2">
    <citation type="submission" date="2025-08" db="UniProtKB">
        <authorList>
            <consortium name="Ensembl"/>
        </authorList>
    </citation>
    <scope>IDENTIFICATION</scope>
</reference>
<sequence length="77" mass="8533">MSAGCLFQRYQPFGIFLCLMPLFVNNLSPSPLPAHGKIRKTCAPVGYCSPKCNVLDLKYTSADCKYSCCIPNPWKGK</sequence>
<dbReference type="Ensembl" id="ENSFALT00000039382.1">
    <property type="protein sequence ID" value="ENSFALP00000027545.1"/>
    <property type="gene ID" value="ENSFALG00000025670.1"/>
</dbReference>
<evidence type="ECO:0008006" key="3">
    <source>
        <dbReference type="Google" id="ProtNLM"/>
    </source>
</evidence>
<evidence type="ECO:0000313" key="2">
    <source>
        <dbReference type="Proteomes" id="UP000016665"/>
    </source>
</evidence>
<keyword evidence="2" id="KW-1185">Reference proteome</keyword>
<protein>
    <recommendedName>
        <fullName evidence="3">Beta-defensin</fullName>
    </recommendedName>
</protein>
<accession>A0A803VXT9</accession>
<dbReference type="GeneTree" id="ENSGT01150000287334"/>
<dbReference type="Proteomes" id="UP000016665">
    <property type="component" value="Chromosome 3"/>
</dbReference>
<dbReference type="Gene3D" id="3.10.360.10">
    <property type="entry name" value="Antimicrobial Peptide, Beta-defensin 2, Chain A"/>
    <property type="match status" value="1"/>
</dbReference>
<proteinExistence type="predicted"/>
<dbReference type="AlphaFoldDB" id="A0A803VXT9"/>
<reference evidence="1 2" key="1">
    <citation type="journal article" date="2012" name="Nature">
        <title>The genomic landscape of species divergence in Ficedula flycatchers.</title>
        <authorList>
            <person name="Ellegren H."/>
            <person name="Smeds L."/>
            <person name="Burri R."/>
            <person name="Olason P.I."/>
            <person name="Backstrom N."/>
            <person name="Kawakami T."/>
            <person name="Kunstner A."/>
            <person name="Makinen H."/>
            <person name="Nadachowska-Brzyska K."/>
            <person name="Qvarnstrom A."/>
            <person name="Uebbing S."/>
            <person name="Wolf J.B."/>
        </authorList>
    </citation>
    <scope>NUCLEOTIDE SEQUENCE [LARGE SCALE GENOMIC DNA]</scope>
</reference>
<reference evidence="1" key="3">
    <citation type="submission" date="2025-09" db="UniProtKB">
        <authorList>
            <consortium name="Ensembl"/>
        </authorList>
    </citation>
    <scope>IDENTIFICATION</scope>
</reference>
<organism evidence="1 2">
    <name type="scientific">Ficedula albicollis</name>
    <name type="common">Collared flycatcher</name>
    <name type="synonym">Muscicapa albicollis</name>
    <dbReference type="NCBI Taxonomy" id="59894"/>
    <lineage>
        <taxon>Eukaryota</taxon>
        <taxon>Metazoa</taxon>
        <taxon>Chordata</taxon>
        <taxon>Craniata</taxon>
        <taxon>Vertebrata</taxon>
        <taxon>Euteleostomi</taxon>
        <taxon>Archelosauria</taxon>
        <taxon>Archosauria</taxon>
        <taxon>Dinosauria</taxon>
        <taxon>Saurischia</taxon>
        <taxon>Theropoda</taxon>
        <taxon>Coelurosauria</taxon>
        <taxon>Aves</taxon>
        <taxon>Neognathae</taxon>
        <taxon>Neoaves</taxon>
        <taxon>Telluraves</taxon>
        <taxon>Australaves</taxon>
        <taxon>Passeriformes</taxon>
        <taxon>Muscicapidae</taxon>
        <taxon>Ficedula</taxon>
    </lineage>
</organism>
<evidence type="ECO:0000313" key="1">
    <source>
        <dbReference type="Ensembl" id="ENSFALP00000027545.1"/>
    </source>
</evidence>